<sequence>MAAVLAFESSVTSKILPGGKGVLGSLFQALTGTVSSYEHISASNFHYDGYPASITISEVRIVQYVIKLQCKNESLWCFEDYHGMHKPSKTFLFSHMSAVSLEVKEFLPR</sequence>
<protein>
    <submittedName>
        <fullName evidence="1">Uncharacterized protein</fullName>
    </submittedName>
</protein>
<proteinExistence type="predicted"/>
<accession>A0A8X7YY08</accession>
<reference evidence="1" key="1">
    <citation type="journal article" date="2020" name="bioRxiv">
        <title>Hybrid origin of Populus tomentosa Carr. identified through genome sequencing and phylogenomic analysis.</title>
        <authorList>
            <person name="An X."/>
            <person name="Gao K."/>
            <person name="Chen Z."/>
            <person name="Li J."/>
            <person name="Yang X."/>
            <person name="Yang X."/>
            <person name="Zhou J."/>
            <person name="Guo T."/>
            <person name="Zhao T."/>
            <person name="Huang S."/>
            <person name="Miao D."/>
            <person name="Khan W.U."/>
            <person name="Rao P."/>
            <person name="Ye M."/>
            <person name="Lei B."/>
            <person name="Liao W."/>
            <person name="Wang J."/>
            <person name="Ji L."/>
            <person name="Li Y."/>
            <person name="Guo B."/>
            <person name="Mustafa N.S."/>
            <person name="Li S."/>
            <person name="Yun Q."/>
            <person name="Keller S.R."/>
            <person name="Mao J."/>
            <person name="Zhang R."/>
            <person name="Strauss S.H."/>
        </authorList>
    </citation>
    <scope>NUCLEOTIDE SEQUENCE</scope>
    <source>
        <strain evidence="1">GM15</strain>
        <tissue evidence="1">Leaf</tissue>
    </source>
</reference>
<comment type="caution">
    <text evidence="1">The sequence shown here is derived from an EMBL/GenBank/DDBJ whole genome shotgun (WGS) entry which is preliminary data.</text>
</comment>
<gene>
    <name evidence="1" type="ORF">POTOM_034075</name>
</gene>
<dbReference type="Proteomes" id="UP000886885">
    <property type="component" value="Chromosome 9D"/>
</dbReference>
<keyword evidence="2" id="KW-1185">Reference proteome</keyword>
<dbReference type="AlphaFoldDB" id="A0A8X7YY08"/>
<name>A0A8X7YY08_POPTO</name>
<dbReference type="EMBL" id="JAAWWB010000018">
    <property type="protein sequence ID" value="KAG6760888.1"/>
    <property type="molecule type" value="Genomic_DNA"/>
</dbReference>
<organism evidence="1 2">
    <name type="scientific">Populus tomentosa</name>
    <name type="common">Chinese white poplar</name>
    <dbReference type="NCBI Taxonomy" id="118781"/>
    <lineage>
        <taxon>Eukaryota</taxon>
        <taxon>Viridiplantae</taxon>
        <taxon>Streptophyta</taxon>
        <taxon>Embryophyta</taxon>
        <taxon>Tracheophyta</taxon>
        <taxon>Spermatophyta</taxon>
        <taxon>Magnoliopsida</taxon>
        <taxon>eudicotyledons</taxon>
        <taxon>Gunneridae</taxon>
        <taxon>Pentapetalae</taxon>
        <taxon>rosids</taxon>
        <taxon>fabids</taxon>
        <taxon>Malpighiales</taxon>
        <taxon>Salicaceae</taxon>
        <taxon>Saliceae</taxon>
        <taxon>Populus</taxon>
    </lineage>
</organism>
<evidence type="ECO:0000313" key="1">
    <source>
        <dbReference type="EMBL" id="KAG6760888.1"/>
    </source>
</evidence>
<evidence type="ECO:0000313" key="2">
    <source>
        <dbReference type="Proteomes" id="UP000886885"/>
    </source>
</evidence>